<dbReference type="PANTHER" id="PTHR30619">
    <property type="entry name" value="DNA INTERNALIZATION/COMPETENCE PROTEIN COMEC/REC2"/>
    <property type="match status" value="1"/>
</dbReference>
<name>C3JCY7_POREA</name>
<sequence>MTICSYLRKNVMLSTKRMKCFLRSFDVGIGDCIVIRLVKEDGKQYVIMVDCGKYTTPLKEYLQDTLQNHIDLLIATHIDSDHIQGMSTMLKEHEGLTIDKIWYNSYKRGNGGETIELDEQQKAIIKQIQKVLPVEFDAINYREISASQGKTLARTILENENLRKVWEFEKITCEMKDFDIPGDFGKIVLLSPTQDALKAIDKKFKDAFDKFFMHEWTKSIENGEELQELLIRLVDAHQEKFGEKLISARTSPVYDAAYVREQAKEESIDDSDTNYSSIAFILECGGHKIAMLGDAVASTLEQSIDCKYKNEPRPLLCDAIKISHHGSNGNNSRALFERINSHLYFISGGKGEKYPTWSTFGRIAETHKDNQVKKIVFSHQCDITKKIDELEKEVKQDLGVVTIISEQEYELFEC</sequence>
<gene>
    <name evidence="1" type="ORF">POREN0001_0674</name>
</gene>
<accession>C3JCY7</accession>
<organism evidence="1 2">
    <name type="scientific">Porphyromonas endodontalis (strain ATCC 35406 / DSM 24491 / JCM 8526 / CCUG 16442 / BCRC 14492 / NCTC 13058 / HG 370)</name>
    <name type="common">Bacteroides endodontalis</name>
    <dbReference type="NCBI Taxonomy" id="553175"/>
    <lineage>
        <taxon>Bacteria</taxon>
        <taxon>Pseudomonadati</taxon>
        <taxon>Bacteroidota</taxon>
        <taxon>Bacteroidia</taxon>
        <taxon>Bacteroidales</taxon>
        <taxon>Porphyromonadaceae</taxon>
        <taxon>Porphyromonas</taxon>
    </lineage>
</organism>
<dbReference type="PANTHER" id="PTHR30619:SF1">
    <property type="entry name" value="RECOMBINATION PROTEIN 2"/>
    <property type="match status" value="1"/>
</dbReference>
<evidence type="ECO:0000313" key="2">
    <source>
        <dbReference type="Proteomes" id="UP000004295"/>
    </source>
</evidence>
<dbReference type="InterPro" id="IPR036866">
    <property type="entry name" value="RibonucZ/Hydroxyglut_hydro"/>
</dbReference>
<dbReference type="Gene3D" id="3.60.15.10">
    <property type="entry name" value="Ribonuclease Z/Hydroxyacylglutathione hydrolase-like"/>
    <property type="match status" value="1"/>
</dbReference>
<evidence type="ECO:0000313" key="1">
    <source>
        <dbReference type="EMBL" id="EEN81937.1"/>
    </source>
</evidence>
<dbReference type="eggNOG" id="COG2333">
    <property type="taxonomic scope" value="Bacteria"/>
</dbReference>
<reference evidence="1 2" key="1">
    <citation type="submission" date="2009-04" db="EMBL/GenBank/DDBJ databases">
        <authorList>
            <person name="Sebastian Y."/>
            <person name="Madupu R."/>
            <person name="Durkin A.S."/>
            <person name="Torralba M."/>
            <person name="Methe B."/>
            <person name="Sutton G.G."/>
            <person name="Strausberg R.L."/>
            <person name="Nelson K.E."/>
        </authorList>
    </citation>
    <scope>NUCLEOTIDE SEQUENCE [LARGE SCALE GENOMIC DNA]</scope>
    <source>
        <strain evidence="2">ATCC 35406 / BCRC 14492 / JCM 8526 / NCTC 13058 / HG 370</strain>
    </source>
</reference>
<protein>
    <recommendedName>
        <fullName evidence="3">Metallo-beta-lactamase domain protein</fullName>
    </recommendedName>
</protein>
<dbReference type="STRING" id="553175.POREN0001_0674"/>
<dbReference type="SUPFAM" id="SSF56281">
    <property type="entry name" value="Metallo-hydrolase/oxidoreductase"/>
    <property type="match status" value="1"/>
</dbReference>
<keyword evidence="2" id="KW-1185">Reference proteome</keyword>
<dbReference type="InterPro" id="IPR052159">
    <property type="entry name" value="Competence_DNA_uptake"/>
</dbReference>
<dbReference type="EMBL" id="ACNN01000036">
    <property type="protein sequence ID" value="EEN81937.1"/>
    <property type="molecule type" value="Genomic_DNA"/>
</dbReference>
<dbReference type="AlphaFoldDB" id="C3JCY7"/>
<dbReference type="Proteomes" id="UP000004295">
    <property type="component" value="Unassembled WGS sequence"/>
</dbReference>
<evidence type="ECO:0008006" key="3">
    <source>
        <dbReference type="Google" id="ProtNLM"/>
    </source>
</evidence>
<proteinExistence type="predicted"/>
<comment type="caution">
    <text evidence="1">The sequence shown here is derived from an EMBL/GenBank/DDBJ whole genome shotgun (WGS) entry which is preliminary data.</text>
</comment>